<organism evidence="4 5">
    <name type="scientific">Thioalkalivibrio denitrificans</name>
    <dbReference type="NCBI Taxonomy" id="108003"/>
    <lineage>
        <taxon>Bacteria</taxon>
        <taxon>Pseudomonadati</taxon>
        <taxon>Pseudomonadota</taxon>
        <taxon>Gammaproteobacteria</taxon>
        <taxon>Chromatiales</taxon>
        <taxon>Ectothiorhodospiraceae</taxon>
        <taxon>Thioalkalivibrio</taxon>
    </lineage>
</organism>
<dbReference type="OrthoDB" id="9802824at2"/>
<dbReference type="GO" id="GO:0004422">
    <property type="term" value="F:hypoxanthine phosphoribosyltransferase activity"/>
    <property type="evidence" value="ECO:0007669"/>
    <property type="project" value="TreeGrafter"/>
</dbReference>
<sequence length="185" mass="20643">MTVTAEQALRVWQEADCLHDQSAVEAALDRMGREITEALAKRDPLVLCVMNGGLVAAGHLLTRLSFPLQVDYLHATRYRGDVEGAAELHWLVRPQLPLAGRTVLVIDDILDEGRTLAGILDYCRQHEAASVYSAVLVLKHHGRRDPRIQADFVGVEVDDHYVFGYGMDYKEYLRNAPGIYAVKGM</sequence>
<dbReference type="Gene3D" id="3.40.50.2020">
    <property type="match status" value="1"/>
</dbReference>
<dbReference type="AlphaFoldDB" id="A0A1V3NSL7"/>
<protein>
    <submittedName>
        <fullName evidence="4">Hypoxanthine-guanine phosphoribosyltransferase</fullName>
    </submittedName>
</protein>
<dbReference type="GO" id="GO:0032263">
    <property type="term" value="P:GMP salvage"/>
    <property type="evidence" value="ECO:0007669"/>
    <property type="project" value="TreeGrafter"/>
</dbReference>
<dbReference type="STRING" id="108003.B1C78_03275"/>
<dbReference type="GO" id="GO:0000287">
    <property type="term" value="F:magnesium ion binding"/>
    <property type="evidence" value="ECO:0007669"/>
    <property type="project" value="TreeGrafter"/>
</dbReference>
<evidence type="ECO:0000313" key="4">
    <source>
        <dbReference type="EMBL" id="OOG27726.1"/>
    </source>
</evidence>
<dbReference type="InterPro" id="IPR000836">
    <property type="entry name" value="PRTase_dom"/>
</dbReference>
<accession>A0A1V3NSL7</accession>
<dbReference type="EMBL" id="MVBK01000018">
    <property type="protein sequence ID" value="OOG27726.1"/>
    <property type="molecule type" value="Genomic_DNA"/>
</dbReference>
<dbReference type="SUPFAM" id="SSF53271">
    <property type="entry name" value="PRTase-like"/>
    <property type="match status" value="1"/>
</dbReference>
<dbReference type="InterPro" id="IPR050408">
    <property type="entry name" value="HGPRT"/>
</dbReference>
<reference evidence="4 5" key="1">
    <citation type="submission" date="2017-02" db="EMBL/GenBank/DDBJ databases">
        <title>Genomic diversity within the haloalkaliphilic genus Thioalkalivibrio.</title>
        <authorList>
            <person name="Ahn A.-C."/>
            <person name="Meier-Kolthoff J."/>
            <person name="Overmars L."/>
            <person name="Richter M."/>
            <person name="Woyke T."/>
            <person name="Sorokin D.Y."/>
            <person name="Muyzer G."/>
        </authorList>
    </citation>
    <scope>NUCLEOTIDE SEQUENCE [LARGE SCALE GENOMIC DNA]</scope>
    <source>
        <strain evidence="4 5">ALJD</strain>
    </source>
</reference>
<dbReference type="Proteomes" id="UP000189462">
    <property type="component" value="Unassembled WGS sequence"/>
</dbReference>
<feature type="domain" description="Phosphoribosyltransferase" evidence="3">
    <location>
        <begin position="16"/>
        <end position="169"/>
    </location>
</feature>
<comment type="catalytic activity">
    <reaction evidence="1">
        <text>GMP + diphosphate = guanine + 5-phospho-alpha-D-ribose 1-diphosphate</text>
        <dbReference type="Rhea" id="RHEA:25424"/>
        <dbReference type="ChEBI" id="CHEBI:16235"/>
        <dbReference type="ChEBI" id="CHEBI:33019"/>
        <dbReference type="ChEBI" id="CHEBI:58017"/>
        <dbReference type="ChEBI" id="CHEBI:58115"/>
        <dbReference type="EC" id="2.4.2.8"/>
    </reaction>
    <physiologicalReaction direction="right-to-left" evidence="1">
        <dbReference type="Rhea" id="RHEA:25426"/>
    </physiologicalReaction>
</comment>
<dbReference type="GO" id="GO:0006178">
    <property type="term" value="P:guanine salvage"/>
    <property type="evidence" value="ECO:0007669"/>
    <property type="project" value="TreeGrafter"/>
</dbReference>
<keyword evidence="5" id="KW-1185">Reference proteome</keyword>
<dbReference type="PANTHER" id="PTHR43340">
    <property type="entry name" value="HYPOXANTHINE-GUANINE PHOSPHORIBOSYLTRANSFERASE"/>
    <property type="match status" value="1"/>
</dbReference>
<dbReference type="InterPro" id="IPR029057">
    <property type="entry name" value="PRTase-like"/>
</dbReference>
<name>A0A1V3NSL7_9GAMM</name>
<dbReference type="Pfam" id="PF00156">
    <property type="entry name" value="Pribosyltran"/>
    <property type="match status" value="1"/>
</dbReference>
<keyword evidence="4" id="KW-0808">Transferase</keyword>
<dbReference type="GO" id="GO:0032264">
    <property type="term" value="P:IMP salvage"/>
    <property type="evidence" value="ECO:0007669"/>
    <property type="project" value="TreeGrafter"/>
</dbReference>
<evidence type="ECO:0000313" key="5">
    <source>
        <dbReference type="Proteomes" id="UP000189462"/>
    </source>
</evidence>
<dbReference type="NCBIfam" id="NF006605">
    <property type="entry name" value="PRK09162.1"/>
    <property type="match status" value="1"/>
</dbReference>
<dbReference type="RefSeq" id="WP_077277746.1">
    <property type="nucleotide sequence ID" value="NZ_MVBK01000018.1"/>
</dbReference>
<keyword evidence="4" id="KW-0328">Glycosyltransferase</keyword>
<comment type="catalytic activity">
    <reaction evidence="2">
        <text>IMP + diphosphate = hypoxanthine + 5-phospho-alpha-D-ribose 1-diphosphate</text>
        <dbReference type="Rhea" id="RHEA:17973"/>
        <dbReference type="ChEBI" id="CHEBI:17368"/>
        <dbReference type="ChEBI" id="CHEBI:33019"/>
        <dbReference type="ChEBI" id="CHEBI:58017"/>
        <dbReference type="ChEBI" id="CHEBI:58053"/>
        <dbReference type="EC" id="2.4.2.8"/>
    </reaction>
    <physiologicalReaction direction="right-to-left" evidence="2">
        <dbReference type="Rhea" id="RHEA:17975"/>
    </physiologicalReaction>
</comment>
<gene>
    <name evidence="4" type="ORF">B1C78_03275</name>
</gene>
<dbReference type="GO" id="GO:0005829">
    <property type="term" value="C:cytosol"/>
    <property type="evidence" value="ECO:0007669"/>
    <property type="project" value="TreeGrafter"/>
</dbReference>
<comment type="caution">
    <text evidence="4">The sequence shown here is derived from an EMBL/GenBank/DDBJ whole genome shotgun (WGS) entry which is preliminary data.</text>
</comment>
<evidence type="ECO:0000259" key="3">
    <source>
        <dbReference type="Pfam" id="PF00156"/>
    </source>
</evidence>
<dbReference type="PANTHER" id="PTHR43340:SF1">
    <property type="entry name" value="HYPOXANTHINE PHOSPHORIBOSYLTRANSFERASE"/>
    <property type="match status" value="1"/>
</dbReference>
<evidence type="ECO:0000256" key="2">
    <source>
        <dbReference type="ARBA" id="ARBA00049402"/>
    </source>
</evidence>
<proteinExistence type="predicted"/>
<evidence type="ECO:0000256" key="1">
    <source>
        <dbReference type="ARBA" id="ARBA00048811"/>
    </source>
</evidence>
<dbReference type="GO" id="GO:0046100">
    <property type="term" value="P:hypoxanthine metabolic process"/>
    <property type="evidence" value="ECO:0007669"/>
    <property type="project" value="TreeGrafter"/>
</dbReference>
<dbReference type="CDD" id="cd06223">
    <property type="entry name" value="PRTases_typeI"/>
    <property type="match status" value="1"/>
</dbReference>